<dbReference type="Gene3D" id="2.120.10.30">
    <property type="entry name" value="TolB, C-terminal domain"/>
    <property type="match status" value="1"/>
</dbReference>
<feature type="domain" description="SMP-30/Gluconolactonase/LRE-like region" evidence="1">
    <location>
        <begin position="91"/>
        <end position="256"/>
    </location>
</feature>
<dbReference type="InterPro" id="IPR013658">
    <property type="entry name" value="SGL"/>
</dbReference>
<gene>
    <name evidence="2" type="ORF">CPY51_18160</name>
</gene>
<dbReference type="PANTHER" id="PTHR47572">
    <property type="entry name" value="LIPOPROTEIN-RELATED"/>
    <property type="match status" value="1"/>
</dbReference>
<dbReference type="Pfam" id="PF08450">
    <property type="entry name" value="SGL"/>
    <property type="match status" value="1"/>
</dbReference>
<dbReference type="AlphaFoldDB" id="A0A2W4CG62"/>
<dbReference type="Proteomes" id="UP000248925">
    <property type="component" value="Unassembled WGS sequence"/>
</dbReference>
<keyword evidence="3" id="KW-1185">Reference proteome</keyword>
<organism evidence="2 3">
    <name type="scientific">Rhizobium tubonense</name>
    <dbReference type="NCBI Taxonomy" id="484088"/>
    <lineage>
        <taxon>Bacteria</taxon>
        <taxon>Pseudomonadati</taxon>
        <taxon>Pseudomonadota</taxon>
        <taxon>Alphaproteobacteria</taxon>
        <taxon>Hyphomicrobiales</taxon>
        <taxon>Rhizobiaceae</taxon>
        <taxon>Rhizobium/Agrobacterium group</taxon>
        <taxon>Rhizobium</taxon>
    </lineage>
</organism>
<evidence type="ECO:0000259" key="1">
    <source>
        <dbReference type="Pfam" id="PF08450"/>
    </source>
</evidence>
<accession>A0A2W4CG62</accession>
<dbReference type="OrthoDB" id="30052at2"/>
<dbReference type="InterPro" id="IPR051262">
    <property type="entry name" value="SMP-30/CGR1_Lactonase"/>
</dbReference>
<evidence type="ECO:0000313" key="2">
    <source>
        <dbReference type="EMBL" id="PZM12032.1"/>
    </source>
</evidence>
<sequence>MNETIATGLHLPDGPVGMADGRIALTEMEDDRGCLTIIDAGIKHREICRPGGRPSGLAVDGDGCFWVAGGPENCLVRLSPKGRTLQLIEGTEDGPFVFPNDLAFGPDGLLYMTDSGVEISNLVEGVGIRPDFLSAPYNGRVYQIDPREGRVLRTLATGLLLANGIAFDAEGLLYYSETLTGNVYRQIVGGRQEIFAHVLKTPMKEQLKGPAGMAFDRDGTLYCTVYGQGDVCLIDRNGAKSGHIPTNGLLPGNIAFTLDGKYALITEQERGVVERIPAPKPGMPLHMPSI</sequence>
<dbReference type="PANTHER" id="PTHR47572:SF5">
    <property type="entry name" value="BLR2277 PROTEIN"/>
    <property type="match status" value="1"/>
</dbReference>
<comment type="caution">
    <text evidence="2">The sequence shown here is derived from an EMBL/GenBank/DDBJ whole genome shotgun (WGS) entry which is preliminary data.</text>
</comment>
<protein>
    <submittedName>
        <fullName evidence="2">Calcium-binding protein</fullName>
    </submittedName>
</protein>
<proteinExistence type="predicted"/>
<dbReference type="InterPro" id="IPR011042">
    <property type="entry name" value="6-blade_b-propeller_TolB-like"/>
</dbReference>
<dbReference type="EMBL" id="PCDP01000038">
    <property type="protein sequence ID" value="PZM12032.1"/>
    <property type="molecule type" value="Genomic_DNA"/>
</dbReference>
<name>A0A2W4CG62_9HYPH</name>
<evidence type="ECO:0000313" key="3">
    <source>
        <dbReference type="Proteomes" id="UP000248925"/>
    </source>
</evidence>
<dbReference type="SUPFAM" id="SSF63829">
    <property type="entry name" value="Calcium-dependent phosphotriesterase"/>
    <property type="match status" value="1"/>
</dbReference>
<dbReference type="RefSeq" id="WP_111161648.1">
    <property type="nucleotide sequence ID" value="NZ_PCDP01000038.1"/>
</dbReference>
<reference evidence="2 3" key="1">
    <citation type="journal article" date="2018" name="Sci. Rep.">
        <title>Rhizobium tumorigenes sp. nov., a novel plant tumorigenic bacterium isolated from cane gall tumors on thornless blackberry.</title>
        <authorList>
            <person name="Kuzmanovi N."/>
            <person name="Smalla K."/>
            <person name="Gronow S."/>
            <person name="PuBawska J."/>
        </authorList>
    </citation>
    <scope>NUCLEOTIDE SEQUENCE [LARGE SCALE GENOMIC DNA]</scope>
    <source>
        <strain evidence="2 3">CCBAU 85046</strain>
    </source>
</reference>